<keyword evidence="2" id="KW-0813">Transport</keyword>
<evidence type="ECO:0000256" key="6">
    <source>
        <dbReference type="ARBA" id="ARBA00023136"/>
    </source>
</evidence>
<evidence type="ECO:0000256" key="5">
    <source>
        <dbReference type="ARBA" id="ARBA00022989"/>
    </source>
</evidence>
<sequence length="582" mass="62167">MAQATTQHRRLAHIDYKWIALSNTTLGILMAALNGSIVLIALPDIFRGMGINPLAPGETTFLLWALMGYMVVTAVLLVTCGRISDMFGRVRLYNLGFAIFTLGSILLTFIQGRGNFAATQLIVYRLVQGVGGAFLFSNSTAILTDAFPPHERGMAMGVNQIASIGGGFVGLILGGVLAAINWRAVFLVSVPIGLLGTVWAYMMLHETSRRRANQRLDIPGNILFAIGLTVILIALSYAIMPYGSSNMGWTNPWVLGGLAVGLLMLVGFALVELRVPDPMFQVHLFGIRMFAMGNIAGFLASVARGGLQFMLIIWLQGIWLPLHGYSFERTPLWAGIYMLPLSMGFLLMGPLSGYLSDRYGSRLFTTLGMVITAAGFVGLTLLPANFSYPVFAGLILLLGLGMGMFSAPNTASIMNSVPPEYRGVASGMRATFQNAGNTLSITLIFSLVTAGLASKLPAALYGGLTSVGVPAKVAEGISHLPPTGALFAAFLGYNPMATLLPREVLDGLSAANRSKVLGKEFFPDMISGAFMHGVVVAFTICALISLGAAVFSLFRGGKYIYEVQEPDRYEAASLLATDTIPD</sequence>
<keyword evidence="10" id="KW-1185">Reference proteome</keyword>
<keyword evidence="6 7" id="KW-0472">Membrane</keyword>
<dbReference type="InterPro" id="IPR036259">
    <property type="entry name" value="MFS_trans_sf"/>
</dbReference>
<dbReference type="Gene3D" id="1.20.1250.20">
    <property type="entry name" value="MFS general substrate transporter like domains"/>
    <property type="match status" value="1"/>
</dbReference>
<feature type="transmembrane region" description="Helical" evidence="7">
    <location>
        <begin position="529"/>
        <end position="554"/>
    </location>
</feature>
<dbReference type="InterPro" id="IPR020846">
    <property type="entry name" value="MFS_dom"/>
</dbReference>
<protein>
    <submittedName>
        <fullName evidence="9">Major facilitator superfamily MFS_1</fullName>
    </submittedName>
</protein>
<feature type="transmembrane region" description="Helical" evidence="7">
    <location>
        <begin position="156"/>
        <end position="178"/>
    </location>
</feature>
<dbReference type="PANTHER" id="PTHR42718:SF46">
    <property type="entry name" value="BLR6921 PROTEIN"/>
    <property type="match status" value="1"/>
</dbReference>
<feature type="transmembrane region" description="Helical" evidence="7">
    <location>
        <begin position="122"/>
        <end position="144"/>
    </location>
</feature>
<feature type="transmembrane region" description="Helical" evidence="7">
    <location>
        <begin position="92"/>
        <end position="110"/>
    </location>
</feature>
<evidence type="ECO:0000256" key="3">
    <source>
        <dbReference type="ARBA" id="ARBA00022475"/>
    </source>
</evidence>
<evidence type="ECO:0000256" key="2">
    <source>
        <dbReference type="ARBA" id="ARBA00022448"/>
    </source>
</evidence>
<feature type="transmembrane region" description="Helical" evidence="7">
    <location>
        <begin position="390"/>
        <end position="414"/>
    </location>
</feature>
<name>D1CHJ9_THET1</name>
<dbReference type="GO" id="GO:0022857">
    <property type="term" value="F:transmembrane transporter activity"/>
    <property type="evidence" value="ECO:0007669"/>
    <property type="project" value="InterPro"/>
</dbReference>
<feature type="transmembrane region" description="Helical" evidence="7">
    <location>
        <begin position="294"/>
        <end position="320"/>
    </location>
</feature>
<dbReference type="Pfam" id="PF07690">
    <property type="entry name" value="MFS_1"/>
    <property type="match status" value="1"/>
</dbReference>
<accession>D1CHJ9</accession>
<feature type="transmembrane region" description="Helical" evidence="7">
    <location>
        <begin position="435"/>
        <end position="454"/>
    </location>
</feature>
<dbReference type="KEGG" id="ttr:Tter_2321"/>
<feature type="transmembrane region" description="Helical" evidence="7">
    <location>
        <begin position="252"/>
        <end position="273"/>
    </location>
</feature>
<dbReference type="HOGENOM" id="CLU_000960_28_3_0"/>
<dbReference type="STRING" id="525904.Tter_2321"/>
<dbReference type="EMBL" id="CP001826">
    <property type="protein sequence ID" value="ACZ43220.1"/>
    <property type="molecule type" value="Genomic_DNA"/>
</dbReference>
<dbReference type="RefSeq" id="WP_012876251.1">
    <property type="nucleotide sequence ID" value="NC_013526.1"/>
</dbReference>
<evidence type="ECO:0000313" key="10">
    <source>
        <dbReference type="Proteomes" id="UP000000323"/>
    </source>
</evidence>
<feature type="transmembrane region" description="Helical" evidence="7">
    <location>
        <begin position="184"/>
        <end position="202"/>
    </location>
</feature>
<feature type="transmembrane region" description="Helical" evidence="7">
    <location>
        <begin position="18"/>
        <end position="41"/>
    </location>
</feature>
<dbReference type="AlphaFoldDB" id="D1CHJ9"/>
<dbReference type="OrthoDB" id="9781469at2"/>
<dbReference type="SUPFAM" id="SSF103473">
    <property type="entry name" value="MFS general substrate transporter"/>
    <property type="match status" value="1"/>
</dbReference>
<dbReference type="PROSITE" id="PS50850">
    <property type="entry name" value="MFS"/>
    <property type="match status" value="1"/>
</dbReference>
<dbReference type="eggNOG" id="COG0477">
    <property type="taxonomic scope" value="Bacteria"/>
</dbReference>
<reference evidence="10" key="1">
    <citation type="journal article" date="2010" name="Stand. Genomic Sci.">
        <title>Complete genome sequence of 'Thermobaculum terrenum' type strain (YNP1).</title>
        <authorList>
            <person name="Kiss H."/>
            <person name="Cleland D."/>
            <person name="Lapidus A."/>
            <person name="Lucas S."/>
            <person name="Glavina Del Rio T."/>
            <person name="Nolan M."/>
            <person name="Tice H."/>
            <person name="Han C."/>
            <person name="Goodwin L."/>
            <person name="Pitluck S."/>
            <person name="Liolios K."/>
            <person name="Ivanova N."/>
            <person name="Mavromatis K."/>
            <person name="Ovchinnikova G."/>
            <person name="Pati A."/>
            <person name="Chen A."/>
            <person name="Palaniappan K."/>
            <person name="Land M."/>
            <person name="Hauser L."/>
            <person name="Chang Y."/>
            <person name="Jeffries C."/>
            <person name="Lu M."/>
            <person name="Brettin T."/>
            <person name="Detter J."/>
            <person name="Goker M."/>
            <person name="Tindall B."/>
            <person name="Beck B."/>
            <person name="McDermott T."/>
            <person name="Woyke T."/>
            <person name="Bristow J."/>
            <person name="Eisen J."/>
            <person name="Markowitz V."/>
            <person name="Hugenholtz P."/>
            <person name="Kyrpides N."/>
            <person name="Klenk H."/>
            <person name="Cheng J."/>
        </authorList>
    </citation>
    <scope>NUCLEOTIDE SEQUENCE [LARGE SCALE GENOMIC DNA]</scope>
    <source>
        <strain evidence="10">ATCC BAA-798 / YNP1</strain>
    </source>
</reference>
<evidence type="ECO:0000259" key="8">
    <source>
        <dbReference type="PROSITE" id="PS50850"/>
    </source>
</evidence>
<feature type="transmembrane region" description="Helical" evidence="7">
    <location>
        <begin position="222"/>
        <end position="240"/>
    </location>
</feature>
<keyword evidence="4 7" id="KW-0812">Transmembrane</keyword>
<dbReference type="InterPro" id="IPR011701">
    <property type="entry name" value="MFS"/>
</dbReference>
<evidence type="ECO:0000256" key="7">
    <source>
        <dbReference type="SAM" id="Phobius"/>
    </source>
</evidence>
<feature type="transmembrane region" description="Helical" evidence="7">
    <location>
        <begin position="332"/>
        <end position="351"/>
    </location>
</feature>
<dbReference type="GO" id="GO:0005886">
    <property type="term" value="C:plasma membrane"/>
    <property type="evidence" value="ECO:0007669"/>
    <property type="project" value="UniProtKB-SubCell"/>
</dbReference>
<feature type="domain" description="Major facilitator superfamily (MFS) profile" evidence="8">
    <location>
        <begin position="20"/>
        <end position="496"/>
    </location>
</feature>
<dbReference type="CDD" id="cd17321">
    <property type="entry name" value="MFS_MMR_MDR_like"/>
    <property type="match status" value="1"/>
</dbReference>
<evidence type="ECO:0000256" key="4">
    <source>
        <dbReference type="ARBA" id="ARBA00022692"/>
    </source>
</evidence>
<evidence type="ECO:0000256" key="1">
    <source>
        <dbReference type="ARBA" id="ARBA00004651"/>
    </source>
</evidence>
<dbReference type="Gene3D" id="1.20.1720.10">
    <property type="entry name" value="Multidrug resistance protein D"/>
    <property type="match status" value="1"/>
</dbReference>
<organism evidence="9 10">
    <name type="scientific">Thermobaculum terrenum (strain ATCC BAA-798 / CCMEE 7001 / YNP1)</name>
    <dbReference type="NCBI Taxonomy" id="525904"/>
    <lineage>
        <taxon>Bacteria</taxon>
        <taxon>Bacillati</taxon>
        <taxon>Chloroflexota</taxon>
        <taxon>Chloroflexia</taxon>
        <taxon>Candidatus Thermobaculales</taxon>
        <taxon>Candidatus Thermobaculaceae</taxon>
        <taxon>Thermobaculum</taxon>
    </lineage>
</organism>
<evidence type="ECO:0000313" key="9">
    <source>
        <dbReference type="EMBL" id="ACZ43220.1"/>
    </source>
</evidence>
<gene>
    <name evidence="9" type="ordered locus">Tter_2321</name>
</gene>
<dbReference type="PANTHER" id="PTHR42718">
    <property type="entry name" value="MAJOR FACILITATOR SUPERFAMILY MULTIDRUG TRANSPORTER MFSC"/>
    <property type="match status" value="1"/>
</dbReference>
<comment type="subcellular location">
    <subcellularLocation>
        <location evidence="1">Cell membrane</location>
        <topology evidence="1">Multi-pass membrane protein</topology>
    </subcellularLocation>
</comment>
<feature type="transmembrane region" description="Helical" evidence="7">
    <location>
        <begin position="61"/>
        <end position="80"/>
    </location>
</feature>
<proteinExistence type="predicted"/>
<keyword evidence="3" id="KW-1003">Cell membrane</keyword>
<dbReference type="Proteomes" id="UP000000323">
    <property type="component" value="Chromosome 2"/>
</dbReference>
<keyword evidence="5 7" id="KW-1133">Transmembrane helix</keyword>
<feature type="transmembrane region" description="Helical" evidence="7">
    <location>
        <begin position="363"/>
        <end position="384"/>
    </location>
</feature>